<evidence type="ECO:0000313" key="2">
    <source>
        <dbReference type="Proteomes" id="UP000232922"/>
    </source>
</evidence>
<proteinExistence type="predicted"/>
<dbReference type="GeneID" id="41900604"/>
<evidence type="ECO:0000313" key="1">
    <source>
        <dbReference type="EMBL" id="AJP08968.1"/>
    </source>
</evidence>
<dbReference type="RefSeq" id="YP_009701468.1">
    <property type="nucleotide sequence ID" value="NC_044938.1"/>
</dbReference>
<protein>
    <submittedName>
        <fullName evidence="1">Uncharacterized protein</fullName>
    </submittedName>
</protein>
<dbReference type="EMBL" id="KJ755191">
    <property type="protein sequence ID" value="AJP08968.1"/>
    <property type="molecule type" value="Genomic_DNA"/>
</dbReference>
<accession>A0A171PV83</accession>
<reference evidence="2" key="1">
    <citation type="submission" date="2014-04" db="EMBL/GenBank/DDBJ databases">
        <authorList>
            <person name="Wei Y."/>
            <person name="Huang G."/>
            <person name="Cheng X."/>
        </authorList>
    </citation>
    <scope>NUCLEOTIDE SEQUENCE [LARGE SCALE GENOMIC DNA]</scope>
</reference>
<organism evidence="1 2">
    <name type="scientific">Heliothis virescens ascovirus 3f</name>
    <dbReference type="NCBI Taxonomy" id="328614"/>
    <lineage>
        <taxon>Viruses</taxon>
        <taxon>Varidnaviria</taxon>
        <taxon>Bamfordvirae</taxon>
        <taxon>Nucleocytoviricota</taxon>
        <taxon>Megaviricetes</taxon>
        <taxon>Pimascovirales</taxon>
        <taxon>Pimascovirales incertae sedis</taxon>
        <taxon>Ascoviridae</taxon>
        <taxon>Ascovirus</taxon>
        <taxon>Ascovirus hvav3a</taxon>
    </lineage>
</organism>
<dbReference type="KEGG" id="vg:41900604"/>
<name>A0A171PV83_9VIRU</name>
<sequence length="259" mass="29930">MNEIFKNYIVKSRETFKHGTVDWNPYSFPHVPRPEAAVWFERNDYKLKCLNISDDLLEVLSYVKSKGETTMHHTATAIIYAALAEACAVCTSKHVSSWIYSELVIDNVPGVYALLKVSAINTTAIHYSTALLEPRYNRHLMATIDPVEGATLWNKYKIENTNARIIYGTKINCSVSNLRYEVDESVQVVKLPFSSNERYALQAVLRQYVDDLRKNHAAVLQFLMRTETKRMKKDVLHCMTRFFEIIERNICRLFPGHVM</sequence>
<dbReference type="Proteomes" id="UP000232922">
    <property type="component" value="Genome"/>
</dbReference>